<reference evidence="4" key="1">
    <citation type="submission" date="2017-02" db="UniProtKB">
        <authorList>
            <consortium name="WormBaseParasite"/>
        </authorList>
    </citation>
    <scope>IDENTIFICATION</scope>
</reference>
<name>A0A0N4X4I6_HAEPC</name>
<dbReference type="Proteomes" id="UP000268014">
    <property type="component" value="Unassembled WGS sequence"/>
</dbReference>
<accession>A0A0N4X4I6</accession>
<dbReference type="WBParaSite" id="HPLM_0001927801-mRNA-1">
    <property type="protein sequence ID" value="HPLM_0001927801-mRNA-1"/>
    <property type="gene ID" value="HPLM_0001927801"/>
</dbReference>
<gene>
    <name evidence="2" type="ORF">HPLM_LOCUS19268</name>
</gene>
<proteinExistence type="predicted"/>
<protein>
    <submittedName>
        <fullName evidence="4">Ovule protein</fullName>
    </submittedName>
</protein>
<evidence type="ECO:0000313" key="3">
    <source>
        <dbReference type="Proteomes" id="UP000268014"/>
    </source>
</evidence>
<keyword evidence="3" id="KW-1185">Reference proteome</keyword>
<dbReference type="AlphaFoldDB" id="A0A0N4X4I6"/>
<evidence type="ECO:0000313" key="4">
    <source>
        <dbReference type="WBParaSite" id="HPLM_0001927801-mRNA-1"/>
    </source>
</evidence>
<feature type="region of interest" description="Disordered" evidence="1">
    <location>
        <begin position="57"/>
        <end position="78"/>
    </location>
</feature>
<organism evidence="4">
    <name type="scientific">Haemonchus placei</name>
    <name type="common">Barber's pole worm</name>
    <dbReference type="NCBI Taxonomy" id="6290"/>
    <lineage>
        <taxon>Eukaryota</taxon>
        <taxon>Metazoa</taxon>
        <taxon>Ecdysozoa</taxon>
        <taxon>Nematoda</taxon>
        <taxon>Chromadorea</taxon>
        <taxon>Rhabditida</taxon>
        <taxon>Rhabditina</taxon>
        <taxon>Rhabditomorpha</taxon>
        <taxon>Strongyloidea</taxon>
        <taxon>Trichostrongylidae</taxon>
        <taxon>Haemonchus</taxon>
    </lineage>
</organism>
<evidence type="ECO:0000256" key="1">
    <source>
        <dbReference type="SAM" id="MobiDB-lite"/>
    </source>
</evidence>
<dbReference type="EMBL" id="UZAF01021176">
    <property type="protein sequence ID" value="VDO76158.1"/>
    <property type="molecule type" value="Genomic_DNA"/>
</dbReference>
<evidence type="ECO:0000313" key="2">
    <source>
        <dbReference type="EMBL" id="VDO76158.1"/>
    </source>
</evidence>
<reference evidence="2 3" key="2">
    <citation type="submission" date="2018-11" db="EMBL/GenBank/DDBJ databases">
        <authorList>
            <consortium name="Pathogen Informatics"/>
        </authorList>
    </citation>
    <scope>NUCLEOTIDE SEQUENCE [LARGE SCALE GENOMIC DNA]</scope>
    <source>
        <strain evidence="2 3">MHpl1</strain>
    </source>
</reference>
<sequence length="78" mass="9162">MRKACLRMLAYSDTAKPQISIHSRPVLLPMNLRIYWCSSTVYKKRSTTTGDHLQQLAISGLQRGHRERPVQKLQRRQR</sequence>